<dbReference type="PANTHER" id="PTHR15836:SF4">
    <property type="entry name" value="PERIPHILIN-1"/>
    <property type="match status" value="1"/>
</dbReference>
<accession>A0A914I0E3</accession>
<keyword evidence="3" id="KW-1185">Reference proteome</keyword>
<feature type="compositionally biased region" description="Basic residues" evidence="1">
    <location>
        <begin position="64"/>
        <end position="82"/>
    </location>
</feature>
<dbReference type="Proteomes" id="UP000887572">
    <property type="component" value="Unplaced"/>
</dbReference>
<name>A0A914I0E3_GLORO</name>
<reference evidence="4" key="1">
    <citation type="submission" date="2022-11" db="UniProtKB">
        <authorList>
            <consortium name="WormBaseParasite"/>
        </authorList>
    </citation>
    <scope>IDENTIFICATION</scope>
</reference>
<evidence type="ECO:0000313" key="3">
    <source>
        <dbReference type="Proteomes" id="UP000887572"/>
    </source>
</evidence>
<evidence type="ECO:0000313" key="4">
    <source>
        <dbReference type="WBParaSite" id="Gr19_v10_g5449.t1"/>
    </source>
</evidence>
<feature type="region of interest" description="Disordered" evidence="1">
    <location>
        <begin position="1"/>
        <end position="37"/>
    </location>
</feature>
<evidence type="ECO:0000256" key="1">
    <source>
        <dbReference type="SAM" id="MobiDB-lite"/>
    </source>
</evidence>
<dbReference type="GO" id="GO:0045814">
    <property type="term" value="P:negative regulation of gene expression, epigenetic"/>
    <property type="evidence" value="ECO:0007669"/>
    <property type="project" value="TreeGrafter"/>
</dbReference>
<organism evidence="3 4">
    <name type="scientific">Globodera rostochiensis</name>
    <name type="common">Golden nematode worm</name>
    <name type="synonym">Heterodera rostochiensis</name>
    <dbReference type="NCBI Taxonomy" id="31243"/>
    <lineage>
        <taxon>Eukaryota</taxon>
        <taxon>Metazoa</taxon>
        <taxon>Ecdysozoa</taxon>
        <taxon>Nematoda</taxon>
        <taxon>Chromadorea</taxon>
        <taxon>Rhabditida</taxon>
        <taxon>Tylenchina</taxon>
        <taxon>Tylenchomorpha</taxon>
        <taxon>Tylenchoidea</taxon>
        <taxon>Heteroderidae</taxon>
        <taxon>Heteroderinae</taxon>
        <taxon>Globodera</taxon>
    </lineage>
</organism>
<evidence type="ECO:0000259" key="2">
    <source>
        <dbReference type="Pfam" id="PF25234"/>
    </source>
</evidence>
<dbReference type="InterPro" id="IPR057603">
    <property type="entry name" value="Periphilin-1_C"/>
</dbReference>
<sequence>MSRSRSAQSHSRSRSLSSMAEGRGVGGGPASHLDREKSLEYCDFDVKKERLSPLRALSPSPPPKKSKREKRKKEKRQRRSKHLSPFSAEYRQPHSGSDMEIGGEEDDEGEANGRKKLRHETSPKVFIGPVQPIVQPPLQQQPHVLVSPVPSPFYQRHLAGAAAATNDAMLMKQQQSQLLNAPLLSHQKTQMIPKVELRNQSIMLDLSDPKNVSPPKFKPIGELVGYHHLNGSNEPSNFRTSSPPPPSQPMLRNLPMPTVTTNESPSVTANFFNPMTIQEPGLPLNNFREIQRAILQDVRYKAQEEEEDHIGHLRLSLLSRKGLTEEKREEKIAKMTPELRERISKRKRQLELSYRNDCEAYGLVVNKLIAKDRSLEERLKVALLETMKDLETETIKQLDEFLDQLSFCA</sequence>
<dbReference type="GO" id="GO:0005654">
    <property type="term" value="C:nucleoplasm"/>
    <property type="evidence" value="ECO:0007669"/>
    <property type="project" value="TreeGrafter"/>
</dbReference>
<feature type="region of interest" description="Disordered" evidence="1">
    <location>
        <begin position="50"/>
        <end position="115"/>
    </location>
</feature>
<feature type="compositionally biased region" description="Polar residues" evidence="1">
    <location>
        <begin position="230"/>
        <end position="241"/>
    </location>
</feature>
<feature type="compositionally biased region" description="Acidic residues" evidence="1">
    <location>
        <begin position="101"/>
        <end position="110"/>
    </location>
</feature>
<dbReference type="Pfam" id="PF25234">
    <property type="entry name" value="Periphilin_C"/>
    <property type="match status" value="1"/>
</dbReference>
<dbReference type="InterPro" id="IPR028851">
    <property type="entry name" value="Pphln1"/>
</dbReference>
<proteinExistence type="predicted"/>
<feature type="region of interest" description="Disordered" evidence="1">
    <location>
        <begin position="230"/>
        <end position="252"/>
    </location>
</feature>
<feature type="compositionally biased region" description="Low complexity" evidence="1">
    <location>
        <begin position="1"/>
        <end position="18"/>
    </location>
</feature>
<dbReference type="AlphaFoldDB" id="A0A914I0E3"/>
<dbReference type="GO" id="GO:0097355">
    <property type="term" value="P:protein localization to heterochromatin"/>
    <property type="evidence" value="ECO:0007669"/>
    <property type="project" value="TreeGrafter"/>
</dbReference>
<protein>
    <submittedName>
        <fullName evidence="4">RAB6-interacting golgin</fullName>
    </submittedName>
</protein>
<dbReference type="PANTHER" id="PTHR15836">
    <property type="entry name" value="PERIPHILIN 1"/>
    <property type="match status" value="1"/>
</dbReference>
<dbReference type="WBParaSite" id="Gr19_v10_g5449.t1">
    <property type="protein sequence ID" value="Gr19_v10_g5449.t1"/>
    <property type="gene ID" value="Gr19_v10_g5449"/>
</dbReference>
<feature type="domain" description="Periphilin-1 C-terminal" evidence="2">
    <location>
        <begin position="330"/>
        <end position="404"/>
    </location>
</feature>
<dbReference type="GO" id="GO:0045892">
    <property type="term" value="P:negative regulation of DNA-templated transcription"/>
    <property type="evidence" value="ECO:0007669"/>
    <property type="project" value="InterPro"/>
</dbReference>